<accession>A0A242K1X7</accession>
<gene>
    <name evidence="2" type="ORF">A5888_003375</name>
    <name evidence="1" type="ORF">A5888_003674</name>
</gene>
<dbReference type="EMBL" id="NGMM01000007">
    <property type="protein sequence ID" value="OTP11575.1"/>
    <property type="molecule type" value="Genomic_DNA"/>
</dbReference>
<evidence type="ECO:0000313" key="3">
    <source>
        <dbReference type="Proteomes" id="UP000195141"/>
    </source>
</evidence>
<keyword evidence="3" id="KW-1185">Reference proteome</keyword>
<reference evidence="1" key="1">
    <citation type="submission" date="2017-05" db="EMBL/GenBank/DDBJ databases">
        <title>The Genome Sequence of Enterococcus sp. 9E7_DIV0242.</title>
        <authorList>
            <consortium name="The Broad Institute Genomics Platform"/>
            <consortium name="The Broad Institute Genomic Center for Infectious Diseases"/>
            <person name="Earl A."/>
            <person name="Manson A."/>
            <person name="Schwartman J."/>
            <person name="Gilmore M."/>
            <person name="Abouelleil A."/>
            <person name="Cao P."/>
            <person name="Chapman S."/>
            <person name="Cusick C."/>
            <person name="Shea T."/>
            <person name="Young S."/>
            <person name="Neafsey D."/>
            <person name="Nusbaum C."/>
            <person name="Birren B."/>
        </authorList>
    </citation>
    <scope>NUCLEOTIDE SEQUENCE [LARGE SCALE GENOMIC DNA]</scope>
    <source>
        <strain evidence="1">9E7_DIV0242</strain>
    </source>
</reference>
<proteinExistence type="predicted"/>
<dbReference type="RefSeq" id="WP_086350658.1">
    <property type="nucleotide sequence ID" value="NZ_CP147247.1"/>
</dbReference>
<dbReference type="OrthoDB" id="2827923at2"/>
<reference evidence="2" key="3">
    <citation type="submission" date="2024-03" db="EMBL/GenBank/DDBJ databases">
        <title>The Genome Sequence of Enterococcus sp. DIV0242b.</title>
        <authorList>
            <consortium name="The Broad Institute Genomics Platform"/>
            <consortium name="The Broad Institute Microbial Omics Core"/>
            <consortium name="The Broad Institute Genomic Center for Infectious Diseases"/>
            <person name="Earl A."/>
            <person name="Manson A."/>
            <person name="Gilmore M."/>
            <person name="Schwartman J."/>
            <person name="Shea T."/>
            <person name="Abouelleil A."/>
            <person name="Cao P."/>
            <person name="Chapman S."/>
            <person name="Cusick C."/>
            <person name="Young S."/>
            <person name="Neafsey D."/>
            <person name="Nusbaum C."/>
            <person name="Birren B."/>
        </authorList>
    </citation>
    <scope>NUCLEOTIDE SEQUENCE</scope>
    <source>
        <strain evidence="2">9E7_DIV0242</strain>
    </source>
</reference>
<dbReference type="EMBL" id="CP147247">
    <property type="protein sequence ID" value="WYJ91607.1"/>
    <property type="molecule type" value="Genomic_DNA"/>
</dbReference>
<evidence type="ECO:0000313" key="2">
    <source>
        <dbReference type="EMBL" id="WYJ91607.1"/>
    </source>
</evidence>
<name>A0A242K1X7_9ENTE</name>
<dbReference type="Proteomes" id="UP000195141">
    <property type="component" value="Chromosome"/>
</dbReference>
<protein>
    <submittedName>
        <fullName evidence="1">Uncharacterized protein</fullName>
    </submittedName>
</protein>
<reference evidence="2" key="2">
    <citation type="submission" date="2017-05" db="EMBL/GenBank/DDBJ databases">
        <authorList>
            <consortium name="The Broad Institute Genomics Platform"/>
            <consortium name="The Broad Institute Genomic Center for Infectious Diseases"/>
            <person name="Earl A."/>
            <person name="Manson A."/>
            <person name="Schwartman J."/>
            <person name="Gilmore M."/>
            <person name="Abouelleil A."/>
            <person name="Cao P."/>
            <person name="Chapman S."/>
            <person name="Cusick C."/>
            <person name="Shea T."/>
            <person name="Young S."/>
            <person name="Neafsey D."/>
            <person name="Nusbaum C."/>
            <person name="Birren B."/>
        </authorList>
    </citation>
    <scope>NUCLEOTIDE SEQUENCE</scope>
    <source>
        <strain evidence="2">9E7_DIV0242</strain>
    </source>
</reference>
<dbReference type="AlphaFoldDB" id="A0A242K1X7"/>
<organism evidence="1">
    <name type="scientific">Candidatus Enterococcus clewellii</name>
    <dbReference type="NCBI Taxonomy" id="1834193"/>
    <lineage>
        <taxon>Bacteria</taxon>
        <taxon>Bacillati</taxon>
        <taxon>Bacillota</taxon>
        <taxon>Bacilli</taxon>
        <taxon>Lactobacillales</taxon>
        <taxon>Enterococcaceae</taxon>
        <taxon>Enterococcus</taxon>
    </lineage>
</organism>
<evidence type="ECO:0000313" key="1">
    <source>
        <dbReference type="EMBL" id="OTP11575.1"/>
    </source>
</evidence>
<sequence>MGNKKEILEKAVKLIDYHRLGRLGGEVMPEDSNPHYPIGSKENYLYFTLPMALNYQRNAYKLWESAKSSAQDSFVADVFIPEKVLLMSEDELRAKLTKHKIALQKNKQPIIWQRLCSTFHEDFSGDVRNFFKKNDYSVAKIKEYMLANKKSFPYLSGNKIMNYWLYVMLQYTDVQFEDRWNISVAPDTNVIQGSVKLGLISEAEAKSSKVQQITAARWEEVFKETDYDPIDIHTPLWLWNRGDFPYSTDFFDL</sequence>